<gene>
    <name evidence="2" type="ORF">PENSUB_5745</name>
</gene>
<feature type="chain" id="PRO_5013112688" description="Apple domain-containing protein" evidence="1">
    <location>
        <begin position="21"/>
        <end position="171"/>
    </location>
</feature>
<evidence type="ECO:0000256" key="1">
    <source>
        <dbReference type="SAM" id="SignalP"/>
    </source>
</evidence>
<evidence type="ECO:0000313" key="2">
    <source>
        <dbReference type="EMBL" id="OKP08054.1"/>
    </source>
</evidence>
<protein>
    <recommendedName>
        <fullName evidence="4">Apple domain-containing protein</fullName>
    </recommendedName>
</protein>
<comment type="caution">
    <text evidence="2">The sequence shown here is derived from an EMBL/GenBank/DDBJ whole genome shotgun (WGS) entry which is preliminary data.</text>
</comment>
<name>A0A1Q5U6G2_9EURO</name>
<feature type="signal peptide" evidence="1">
    <location>
        <begin position="1"/>
        <end position="20"/>
    </location>
</feature>
<sequence length="171" mass="18379">MLFSIAFIASVLAACDITTALRTNGDPEHHDNGLKKICPHLKTQDKGCIRYTRGYDVTGVLTTVTPNVNDECACIEECLNAPASCDSYVWKYNDDGTRRTCTLYSNFNLPPNVTVVYDEPPTPPNQGYEPIAEGPTQIGGLVPKATTPSGEIDELAVSGPVWQLEGGGALC</sequence>
<dbReference type="EMBL" id="MNBE01000571">
    <property type="protein sequence ID" value="OKP08054.1"/>
    <property type="molecule type" value="Genomic_DNA"/>
</dbReference>
<evidence type="ECO:0008006" key="4">
    <source>
        <dbReference type="Google" id="ProtNLM"/>
    </source>
</evidence>
<reference evidence="2 3" key="1">
    <citation type="submission" date="2016-10" db="EMBL/GenBank/DDBJ databases">
        <title>Genome sequence of the ascomycete fungus Penicillium subrubescens.</title>
        <authorList>
            <person name="De Vries R.P."/>
            <person name="Peng M."/>
            <person name="Dilokpimol A."/>
            <person name="Hilden K."/>
            <person name="Makela M.R."/>
            <person name="Grigoriev I."/>
            <person name="Riley R."/>
            <person name="Granchi Z."/>
        </authorList>
    </citation>
    <scope>NUCLEOTIDE SEQUENCE [LARGE SCALE GENOMIC DNA]</scope>
    <source>
        <strain evidence="2 3">CBS 132785</strain>
    </source>
</reference>
<dbReference type="Proteomes" id="UP000186955">
    <property type="component" value="Unassembled WGS sequence"/>
</dbReference>
<proteinExistence type="predicted"/>
<organism evidence="2 3">
    <name type="scientific">Penicillium subrubescens</name>
    <dbReference type="NCBI Taxonomy" id="1316194"/>
    <lineage>
        <taxon>Eukaryota</taxon>
        <taxon>Fungi</taxon>
        <taxon>Dikarya</taxon>
        <taxon>Ascomycota</taxon>
        <taxon>Pezizomycotina</taxon>
        <taxon>Eurotiomycetes</taxon>
        <taxon>Eurotiomycetidae</taxon>
        <taxon>Eurotiales</taxon>
        <taxon>Aspergillaceae</taxon>
        <taxon>Penicillium</taxon>
    </lineage>
</organism>
<keyword evidence="3" id="KW-1185">Reference proteome</keyword>
<evidence type="ECO:0000313" key="3">
    <source>
        <dbReference type="Proteomes" id="UP000186955"/>
    </source>
</evidence>
<dbReference type="AlphaFoldDB" id="A0A1Q5U6G2"/>
<keyword evidence="1" id="KW-0732">Signal</keyword>
<accession>A0A1Q5U6G2</accession>